<dbReference type="Proteomes" id="UP000191040">
    <property type="component" value="Chromosome I"/>
</dbReference>
<keyword evidence="1" id="KW-0812">Transmembrane</keyword>
<dbReference type="OrthoDB" id="3216131at2"/>
<feature type="transmembrane region" description="Helical" evidence="1">
    <location>
        <begin position="68"/>
        <end position="94"/>
    </location>
</feature>
<evidence type="ECO:0000256" key="1">
    <source>
        <dbReference type="SAM" id="Phobius"/>
    </source>
</evidence>
<dbReference type="EMBL" id="LT796768">
    <property type="protein sequence ID" value="SKB09682.1"/>
    <property type="molecule type" value="Genomic_DNA"/>
</dbReference>
<name>A0A1T4Z6N0_9ACTN</name>
<feature type="transmembrane region" description="Helical" evidence="1">
    <location>
        <begin position="7"/>
        <end position="25"/>
    </location>
</feature>
<evidence type="ECO:0000313" key="3">
    <source>
        <dbReference type="Proteomes" id="UP000191040"/>
    </source>
</evidence>
<protein>
    <submittedName>
        <fullName evidence="2">YggT family protein</fullName>
    </submittedName>
</protein>
<proteinExistence type="predicted"/>
<dbReference type="Pfam" id="PF02325">
    <property type="entry name" value="CCB3_YggT"/>
    <property type="match status" value="1"/>
</dbReference>
<keyword evidence="3" id="KW-1185">Reference proteome</keyword>
<evidence type="ECO:0000313" key="2">
    <source>
        <dbReference type="EMBL" id="SKB09682.1"/>
    </source>
</evidence>
<gene>
    <name evidence="2" type="ORF">SAMN06295964_2828</name>
</gene>
<keyword evidence="1" id="KW-0472">Membrane</keyword>
<sequence length="95" mass="10760">MSTIGVVLYNLIYLAIIFVIARFVVDWVQLLARQWQPRGFIAVLCEFIFTVTDPPLRALRRVIPSIRLGGIMLDVSAMVLLLLLFIAQSLVVVIF</sequence>
<keyword evidence="1" id="KW-1133">Transmembrane helix</keyword>
<accession>A0A1T4Z6N0</accession>
<dbReference type="RefSeq" id="WP_078700740.1">
    <property type="nucleotide sequence ID" value="NZ_LT796768.1"/>
</dbReference>
<dbReference type="AlphaFoldDB" id="A0A1T4Z6N0"/>
<dbReference type="InterPro" id="IPR003425">
    <property type="entry name" value="CCB3/YggT"/>
</dbReference>
<dbReference type="STRING" id="1736691.SAMN06295964_2828"/>
<dbReference type="GO" id="GO:0016020">
    <property type="term" value="C:membrane"/>
    <property type="evidence" value="ECO:0007669"/>
    <property type="project" value="InterPro"/>
</dbReference>
<organism evidence="2 3">
    <name type="scientific">Aeromicrobium choanae</name>
    <dbReference type="NCBI Taxonomy" id="1736691"/>
    <lineage>
        <taxon>Bacteria</taxon>
        <taxon>Bacillati</taxon>
        <taxon>Actinomycetota</taxon>
        <taxon>Actinomycetes</taxon>
        <taxon>Propionibacteriales</taxon>
        <taxon>Nocardioidaceae</taxon>
        <taxon>Aeromicrobium</taxon>
    </lineage>
</organism>
<reference evidence="3" key="1">
    <citation type="submission" date="2017-02" db="EMBL/GenBank/DDBJ databases">
        <authorList>
            <person name="Varghese N."/>
            <person name="Submissions S."/>
        </authorList>
    </citation>
    <scope>NUCLEOTIDE SEQUENCE [LARGE SCALE GENOMIC DNA]</scope>
    <source>
        <strain evidence="3">9H-4</strain>
    </source>
</reference>